<dbReference type="GO" id="GO:0006972">
    <property type="term" value="P:hyperosmotic response"/>
    <property type="evidence" value="ECO:0007669"/>
    <property type="project" value="TreeGrafter"/>
</dbReference>
<accession>A0A9P5XYN6</accession>
<evidence type="ECO:0000256" key="2">
    <source>
        <dbReference type="SAM" id="Phobius"/>
    </source>
</evidence>
<dbReference type="GO" id="GO:0009986">
    <property type="term" value="C:cell surface"/>
    <property type="evidence" value="ECO:0007669"/>
    <property type="project" value="TreeGrafter"/>
</dbReference>
<feature type="transmembrane region" description="Helical" evidence="2">
    <location>
        <begin position="137"/>
        <end position="160"/>
    </location>
</feature>
<evidence type="ECO:0000313" key="3">
    <source>
        <dbReference type="EMBL" id="KAF9458071.1"/>
    </source>
</evidence>
<evidence type="ECO:0000313" key="4">
    <source>
        <dbReference type="Proteomes" id="UP000807353"/>
    </source>
</evidence>
<keyword evidence="2" id="KW-0472">Membrane</keyword>
<dbReference type="EMBL" id="MU150350">
    <property type="protein sequence ID" value="KAF9458071.1"/>
    <property type="molecule type" value="Genomic_DNA"/>
</dbReference>
<dbReference type="GO" id="GO:0005576">
    <property type="term" value="C:extracellular region"/>
    <property type="evidence" value="ECO:0007669"/>
    <property type="project" value="TreeGrafter"/>
</dbReference>
<keyword evidence="4" id="KW-1185">Reference proteome</keyword>
<dbReference type="GO" id="GO:0030010">
    <property type="term" value="P:establishment of cell polarity"/>
    <property type="evidence" value="ECO:0007669"/>
    <property type="project" value="TreeGrafter"/>
</dbReference>
<keyword evidence="2" id="KW-0812">Transmembrane</keyword>
<dbReference type="OrthoDB" id="3366093at2759"/>
<dbReference type="Proteomes" id="UP000807353">
    <property type="component" value="Unassembled WGS sequence"/>
</dbReference>
<comment type="caution">
    <text evidence="3">The sequence shown here is derived from an EMBL/GenBank/DDBJ whole genome shotgun (WGS) entry which is preliminary data.</text>
</comment>
<feature type="region of interest" description="Disordered" evidence="1">
    <location>
        <begin position="169"/>
        <end position="192"/>
    </location>
</feature>
<dbReference type="GO" id="GO:0005034">
    <property type="term" value="F:osmosensor activity"/>
    <property type="evidence" value="ECO:0007669"/>
    <property type="project" value="InterPro"/>
</dbReference>
<proteinExistence type="predicted"/>
<name>A0A9P5XYN6_9AGAR</name>
<gene>
    <name evidence="3" type="ORF">BDZ94DRAFT_1174297</name>
</gene>
<dbReference type="PANTHER" id="PTHR35778:SF1">
    <property type="entry name" value="SIGNALING MUCIN HKR1-RELATED"/>
    <property type="match status" value="1"/>
</dbReference>
<organism evidence="3 4">
    <name type="scientific">Collybia nuda</name>
    <dbReference type="NCBI Taxonomy" id="64659"/>
    <lineage>
        <taxon>Eukaryota</taxon>
        <taxon>Fungi</taxon>
        <taxon>Dikarya</taxon>
        <taxon>Basidiomycota</taxon>
        <taxon>Agaricomycotina</taxon>
        <taxon>Agaricomycetes</taxon>
        <taxon>Agaricomycetidae</taxon>
        <taxon>Agaricales</taxon>
        <taxon>Tricholomatineae</taxon>
        <taxon>Clitocybaceae</taxon>
        <taxon>Collybia</taxon>
    </lineage>
</organism>
<sequence>LFDQQLNWPFVVSNEVSASQIFAFMPAIISTSLNLSNTSQIVTYALQVYVPSSYEGPEDSIKLGTLWLGYIPTDKIDDLATAIKAKQSLFYNGLQDEIAHALANHVNSAFPIDSVPDPDPNAPTNSLLGEDNGNRRLHIIIGVVVAFGAVVFLVLGFLIYRSLRRRNTHRRLTDPPPDAGGFTINSGTHVWY</sequence>
<dbReference type="AlphaFoldDB" id="A0A9P5XYN6"/>
<dbReference type="GO" id="GO:0031505">
    <property type="term" value="P:fungal-type cell wall organization"/>
    <property type="evidence" value="ECO:0007669"/>
    <property type="project" value="TreeGrafter"/>
</dbReference>
<evidence type="ECO:0000256" key="1">
    <source>
        <dbReference type="SAM" id="MobiDB-lite"/>
    </source>
</evidence>
<feature type="compositionally biased region" description="Polar residues" evidence="1">
    <location>
        <begin position="183"/>
        <end position="192"/>
    </location>
</feature>
<dbReference type="GO" id="GO:0001402">
    <property type="term" value="P:signal transduction involved in filamentous growth"/>
    <property type="evidence" value="ECO:0007669"/>
    <property type="project" value="TreeGrafter"/>
</dbReference>
<dbReference type="GO" id="GO:0030427">
    <property type="term" value="C:site of polarized growth"/>
    <property type="evidence" value="ECO:0007669"/>
    <property type="project" value="TreeGrafter"/>
</dbReference>
<feature type="non-terminal residue" evidence="3">
    <location>
        <position position="1"/>
    </location>
</feature>
<keyword evidence="2" id="KW-1133">Transmembrane helix</keyword>
<protein>
    <submittedName>
        <fullName evidence="3">Uncharacterized protein</fullName>
    </submittedName>
</protein>
<dbReference type="InterPro" id="IPR039295">
    <property type="entry name" value="MSB2"/>
</dbReference>
<dbReference type="PANTHER" id="PTHR35778">
    <property type="entry name" value="SIGNALING MUCIN HKR1-RELATED"/>
    <property type="match status" value="1"/>
</dbReference>
<dbReference type="GO" id="GO:0007232">
    <property type="term" value="P:osmosensory signaling pathway via Sho1 osmosensor"/>
    <property type="evidence" value="ECO:0007669"/>
    <property type="project" value="InterPro"/>
</dbReference>
<dbReference type="GO" id="GO:0005886">
    <property type="term" value="C:plasma membrane"/>
    <property type="evidence" value="ECO:0007669"/>
    <property type="project" value="InterPro"/>
</dbReference>
<reference evidence="3" key="1">
    <citation type="submission" date="2020-11" db="EMBL/GenBank/DDBJ databases">
        <authorList>
            <consortium name="DOE Joint Genome Institute"/>
            <person name="Ahrendt S."/>
            <person name="Riley R."/>
            <person name="Andreopoulos W."/>
            <person name="Labutti K."/>
            <person name="Pangilinan J."/>
            <person name="Ruiz-Duenas F.J."/>
            <person name="Barrasa J.M."/>
            <person name="Sanchez-Garcia M."/>
            <person name="Camarero S."/>
            <person name="Miyauchi S."/>
            <person name="Serrano A."/>
            <person name="Linde D."/>
            <person name="Babiker R."/>
            <person name="Drula E."/>
            <person name="Ayuso-Fernandez I."/>
            <person name="Pacheco R."/>
            <person name="Padilla G."/>
            <person name="Ferreira P."/>
            <person name="Barriuso J."/>
            <person name="Kellner H."/>
            <person name="Castanera R."/>
            <person name="Alfaro M."/>
            <person name="Ramirez L."/>
            <person name="Pisabarro A.G."/>
            <person name="Kuo A."/>
            <person name="Tritt A."/>
            <person name="Lipzen A."/>
            <person name="He G."/>
            <person name="Yan M."/>
            <person name="Ng V."/>
            <person name="Cullen D."/>
            <person name="Martin F."/>
            <person name="Rosso M.-N."/>
            <person name="Henrissat B."/>
            <person name="Hibbett D."/>
            <person name="Martinez A.T."/>
            <person name="Grigoriev I.V."/>
        </authorList>
    </citation>
    <scope>NUCLEOTIDE SEQUENCE</scope>
    <source>
        <strain evidence="3">CBS 247.69</strain>
    </source>
</reference>